<dbReference type="GeneID" id="41959484"/>
<feature type="compositionally biased region" description="Basic and acidic residues" evidence="2">
    <location>
        <begin position="211"/>
        <end position="227"/>
    </location>
</feature>
<sequence>MPSDKQDYRGRSQSPAAWSRRETSDRSGRHGDDRTHHRRRRDEDGAEEARSHRHHHHRSHRRKRSRSPERHSSSKRSRPTAASMMSDEDGDAGGTRSGPKQLPLGARTLSRHGDYEAFEPLFANYLDLHHQIDVFELSGRELQHRWRSFVRRWNAGKLSEGWYDPEMFARVTKEWEAEDGKATRAAAATTRGTLSPDRLRRQSVCGSPPPPKRDELDTGDSQRRVEQQDEDEGEDSDDDYVPPLPPPEGTQVARAHGWNDKRERQGPGIPSMQDLDVRRAEEEEAQLRSRDEIRLARRADRVEQKERLDDILPRAAAGTRERQLEKKRMVNEKMRGFREGSAGATEEAGDGELMGEGGGVSDYKAALAREQKKKTERELRKEAEARAKVEELRQRMKRYQEKEERTIGALRELARQKFGG</sequence>
<dbReference type="PANTHER" id="PTHR34117">
    <property type="entry name" value="STYLE CELL-CYCLE INHIBITOR 1"/>
    <property type="match status" value="1"/>
</dbReference>
<feature type="compositionally biased region" description="Basic residues" evidence="2">
    <location>
        <begin position="51"/>
        <end position="65"/>
    </location>
</feature>
<reference evidence="4" key="2">
    <citation type="submission" date="2019-10" db="EMBL/GenBank/DDBJ databases">
        <authorList>
            <consortium name="NCBI Genome Project"/>
        </authorList>
    </citation>
    <scope>NUCLEOTIDE SEQUENCE</scope>
    <source>
        <strain evidence="4">NI907</strain>
    </source>
</reference>
<evidence type="ECO:0000313" key="3">
    <source>
        <dbReference type="Proteomes" id="UP000515153"/>
    </source>
</evidence>
<name>A0A6P8BCM4_PYRGI</name>
<feature type="region of interest" description="Disordered" evidence="2">
    <location>
        <begin position="319"/>
        <end position="359"/>
    </location>
</feature>
<evidence type="ECO:0000256" key="2">
    <source>
        <dbReference type="SAM" id="MobiDB-lite"/>
    </source>
</evidence>
<gene>
    <name evidence="4" type="ORF">PgNI_04530</name>
</gene>
<dbReference type="PANTHER" id="PTHR34117:SF1">
    <property type="entry name" value="STYLE CELL-CYCLE INHIBITOR 1"/>
    <property type="match status" value="1"/>
</dbReference>
<dbReference type="OrthoDB" id="2139939at2759"/>
<accession>A0A6P8BCM4</accession>
<feature type="compositionally biased region" description="Basic and acidic residues" evidence="2">
    <location>
        <begin position="19"/>
        <end position="50"/>
    </location>
</feature>
<organism evidence="3 4">
    <name type="scientific">Pyricularia grisea</name>
    <name type="common">Crabgrass-specific blast fungus</name>
    <name type="synonym">Magnaporthe grisea</name>
    <dbReference type="NCBI Taxonomy" id="148305"/>
    <lineage>
        <taxon>Eukaryota</taxon>
        <taxon>Fungi</taxon>
        <taxon>Dikarya</taxon>
        <taxon>Ascomycota</taxon>
        <taxon>Pezizomycotina</taxon>
        <taxon>Sordariomycetes</taxon>
        <taxon>Sordariomycetidae</taxon>
        <taxon>Magnaporthales</taxon>
        <taxon>Pyriculariaceae</taxon>
        <taxon>Pyricularia</taxon>
    </lineage>
</organism>
<dbReference type="KEGG" id="pgri:PgNI_04530"/>
<keyword evidence="1" id="KW-0175">Coiled coil</keyword>
<feature type="region of interest" description="Disordered" evidence="2">
    <location>
        <begin position="1"/>
        <end position="106"/>
    </location>
</feature>
<feature type="compositionally biased region" description="Basic and acidic residues" evidence="2">
    <location>
        <begin position="1"/>
        <end position="10"/>
    </location>
</feature>
<evidence type="ECO:0000313" key="4">
    <source>
        <dbReference type="RefSeq" id="XP_030984922.1"/>
    </source>
</evidence>
<evidence type="ECO:0000256" key="1">
    <source>
        <dbReference type="SAM" id="Coils"/>
    </source>
</evidence>
<feature type="compositionally biased region" description="Basic and acidic residues" evidence="2">
    <location>
        <begin position="319"/>
        <end position="338"/>
    </location>
</feature>
<reference evidence="4" key="3">
    <citation type="submission" date="2025-08" db="UniProtKB">
        <authorList>
            <consortium name="RefSeq"/>
        </authorList>
    </citation>
    <scope>IDENTIFICATION</scope>
    <source>
        <strain evidence="4">NI907</strain>
    </source>
</reference>
<keyword evidence="3" id="KW-1185">Reference proteome</keyword>
<feature type="coiled-coil region" evidence="1">
    <location>
        <begin position="365"/>
        <end position="416"/>
    </location>
</feature>
<dbReference type="RefSeq" id="XP_030984922.1">
    <property type="nucleotide sequence ID" value="XM_031124575.1"/>
</dbReference>
<dbReference type="AlphaFoldDB" id="A0A6P8BCM4"/>
<dbReference type="Proteomes" id="UP000515153">
    <property type="component" value="Unplaced"/>
</dbReference>
<dbReference type="InterPro" id="IPR044688">
    <property type="entry name" value="SCI-1-like"/>
</dbReference>
<feature type="region of interest" description="Disordered" evidence="2">
    <location>
        <begin position="177"/>
        <end position="304"/>
    </location>
</feature>
<reference evidence="4" key="1">
    <citation type="journal article" date="2019" name="Mol. Biol. Evol.">
        <title>Blast fungal genomes show frequent chromosomal changes, gene gains and losses, and effector gene turnover.</title>
        <authorList>
            <person name="Gomez Luciano L.B."/>
            <person name="Jason Tsai I."/>
            <person name="Chuma I."/>
            <person name="Tosa Y."/>
            <person name="Chen Y.H."/>
            <person name="Li J.Y."/>
            <person name="Li M.Y."/>
            <person name="Jade Lu M.Y."/>
            <person name="Nakayashiki H."/>
            <person name="Li W.H."/>
        </authorList>
    </citation>
    <scope>NUCLEOTIDE SEQUENCE</scope>
    <source>
        <strain evidence="4">NI907</strain>
    </source>
</reference>
<proteinExistence type="predicted"/>
<protein>
    <submittedName>
        <fullName evidence="4">Uncharacterized protein</fullName>
    </submittedName>
</protein>
<feature type="compositionally biased region" description="Basic and acidic residues" evidence="2">
    <location>
        <begin position="275"/>
        <end position="304"/>
    </location>
</feature>
<feature type="compositionally biased region" description="Acidic residues" evidence="2">
    <location>
        <begin position="228"/>
        <end position="240"/>
    </location>
</feature>